<dbReference type="RefSeq" id="WP_013854704.1">
    <property type="nucleotide sequence ID" value="NZ_CP061341.1"/>
</dbReference>
<dbReference type="Proteomes" id="UP000181860">
    <property type="component" value="Unassembled WGS sequence"/>
</dbReference>
<dbReference type="EMBL" id="FMXC01000010">
    <property type="protein sequence ID" value="SDA52795.1"/>
    <property type="molecule type" value="Genomic_DNA"/>
</dbReference>
<dbReference type="Gene3D" id="3.10.450.40">
    <property type="match status" value="2"/>
</dbReference>
<keyword evidence="1" id="KW-0732">Signal</keyword>
<sequence length="184" mass="20449">MKSINFKKIAVTGIALVGLGTAAVATTQIAEPTIAQAASSKIKISQSSAIKKFHAKYKKAKIESITLEKEHGRYVYEIERYTSTREYDMKINASSGKVISHHSEKMDHDDRAEKRAINLKKTISRSTASKIAQKKVSGSKAVEWTLNRSGKRTVWDVTVTKHGNESEVKIDAHTKKVLSVDYDD</sequence>
<evidence type="ECO:0000313" key="5">
    <source>
        <dbReference type="Proteomes" id="UP000181860"/>
    </source>
</evidence>
<dbReference type="EMBL" id="CP123735">
    <property type="protein sequence ID" value="WGO85605.1"/>
    <property type="molecule type" value="Genomic_DNA"/>
</dbReference>
<evidence type="ECO:0000259" key="2">
    <source>
        <dbReference type="Pfam" id="PF03413"/>
    </source>
</evidence>
<reference evidence="4" key="2">
    <citation type="journal article" date="2022" name="Food Funct.">
        <title>Lactobacillus kefiranofaciens ZW18 from Kefir enhances the anti-tumor effect of anti-programmed cell death 1 (PD-1) immunotherapy by modulating the gut microbiota.</title>
        <authorList>
            <person name="Zhao J."/>
            <person name="Wang Y."/>
            <person name="Wang J."/>
            <person name="Lv M."/>
            <person name="Zhou C."/>
            <person name="Jia L."/>
            <person name="Geng W."/>
        </authorList>
    </citation>
    <scope>NUCLEOTIDE SEQUENCE</scope>
    <source>
        <strain evidence="4">ZW18</strain>
    </source>
</reference>
<dbReference type="Proteomes" id="UP001242513">
    <property type="component" value="Chromosome"/>
</dbReference>
<feature type="signal peptide" evidence="1">
    <location>
        <begin position="1"/>
        <end position="25"/>
    </location>
</feature>
<evidence type="ECO:0000313" key="3">
    <source>
        <dbReference type="EMBL" id="SDA52795.1"/>
    </source>
</evidence>
<reference evidence="3 5" key="1">
    <citation type="submission" date="2016-10" db="EMBL/GenBank/DDBJ databases">
        <authorList>
            <person name="Varghese N."/>
            <person name="Submissions S."/>
        </authorList>
    </citation>
    <scope>NUCLEOTIDE SEQUENCE [LARGE SCALE GENOMIC DNA]</scope>
    <source>
        <strain evidence="3 5">ATCC 43761</strain>
    </source>
</reference>
<organism evidence="4 6">
    <name type="scientific">Lactobacillus kefiranofaciens</name>
    <dbReference type="NCBI Taxonomy" id="267818"/>
    <lineage>
        <taxon>Bacteria</taxon>
        <taxon>Bacillati</taxon>
        <taxon>Bacillota</taxon>
        <taxon>Bacilli</taxon>
        <taxon>Lactobacillales</taxon>
        <taxon>Lactobacillaceae</taxon>
        <taxon>Lactobacillus</taxon>
    </lineage>
</organism>
<dbReference type="GeneID" id="72687593"/>
<protein>
    <submittedName>
        <fullName evidence="4">PepSY domain-containing protein</fullName>
    </submittedName>
    <submittedName>
        <fullName evidence="3">Uncharacterized membrane protein YkoI</fullName>
    </submittedName>
</protein>
<gene>
    <name evidence="4" type="ORF">QEJ78_09715</name>
    <name evidence="3" type="ORF">SAMN02983011_01141</name>
</gene>
<evidence type="ECO:0000313" key="4">
    <source>
        <dbReference type="EMBL" id="WGO85605.1"/>
    </source>
</evidence>
<feature type="domain" description="PepSY" evidence="2">
    <location>
        <begin position="123"/>
        <end position="180"/>
    </location>
</feature>
<dbReference type="AlphaFoldDB" id="A0AAX3UD63"/>
<keyword evidence="5" id="KW-1185">Reference proteome</keyword>
<feature type="chain" id="PRO_5043690938" evidence="1">
    <location>
        <begin position="26"/>
        <end position="184"/>
    </location>
</feature>
<accession>A0AAX3UD63</accession>
<dbReference type="Pfam" id="PF03413">
    <property type="entry name" value="PepSY"/>
    <property type="match status" value="2"/>
</dbReference>
<feature type="domain" description="PepSY" evidence="2">
    <location>
        <begin position="43"/>
        <end position="101"/>
    </location>
</feature>
<reference evidence="4" key="3">
    <citation type="submission" date="2023-04" db="EMBL/GenBank/DDBJ databases">
        <authorList>
            <person name="Wang Y."/>
        </authorList>
    </citation>
    <scope>NUCLEOTIDE SEQUENCE</scope>
    <source>
        <strain evidence="4">ZW18</strain>
    </source>
</reference>
<name>A0AAX3UD63_9LACO</name>
<proteinExistence type="predicted"/>
<dbReference type="InterPro" id="IPR025711">
    <property type="entry name" value="PepSY"/>
</dbReference>
<evidence type="ECO:0000256" key="1">
    <source>
        <dbReference type="SAM" id="SignalP"/>
    </source>
</evidence>
<evidence type="ECO:0000313" key="6">
    <source>
        <dbReference type="Proteomes" id="UP001242513"/>
    </source>
</evidence>